<name>A0A1Y5IF28_OSTTA</name>
<dbReference type="Proteomes" id="UP000195557">
    <property type="component" value="Unassembled WGS sequence"/>
</dbReference>
<dbReference type="eggNOG" id="KOG3106">
    <property type="taxonomic scope" value="Eukaryota"/>
</dbReference>
<organism evidence="12">
    <name type="scientific">Ostreococcus tauri</name>
    <name type="common">Marine green alga</name>
    <dbReference type="NCBI Taxonomy" id="70448"/>
    <lineage>
        <taxon>Eukaryota</taxon>
        <taxon>Viridiplantae</taxon>
        <taxon>Chlorophyta</taxon>
        <taxon>Mamiellophyceae</taxon>
        <taxon>Mamiellales</taxon>
        <taxon>Bathycoccaceae</taxon>
        <taxon>Ostreococcus</taxon>
    </lineage>
</organism>
<proteinExistence type="inferred from homology"/>
<gene>
    <name evidence="12" type="ORF">BE221DRAFT_190547</name>
</gene>
<accession>A0A1Y5IF28</accession>
<dbReference type="PANTHER" id="PTHR10585">
    <property type="entry name" value="ER LUMEN PROTEIN RETAINING RECEPTOR"/>
    <property type="match status" value="1"/>
</dbReference>
<feature type="transmembrane region" description="Helical" evidence="11">
    <location>
        <begin position="29"/>
        <end position="48"/>
    </location>
</feature>
<dbReference type="GO" id="GO:0015031">
    <property type="term" value="P:protein transport"/>
    <property type="evidence" value="ECO:0007669"/>
    <property type="project" value="UniProtKB-KW"/>
</dbReference>
<feature type="transmembrane region" description="Helical" evidence="11">
    <location>
        <begin position="54"/>
        <end position="74"/>
    </location>
</feature>
<dbReference type="OMA" id="MEYDWHT"/>
<dbReference type="InterPro" id="IPR000133">
    <property type="entry name" value="ER_ret_rcpt"/>
</dbReference>
<keyword evidence="10 12" id="KW-0675">Receptor</keyword>
<keyword evidence="3" id="KW-0813">Transport</keyword>
<keyword evidence="8 11" id="KW-1133">Transmembrane helix</keyword>
<keyword evidence="9 11" id="KW-0472">Membrane</keyword>
<feature type="transmembrane region" description="Helical" evidence="11">
    <location>
        <begin position="199"/>
        <end position="220"/>
    </location>
</feature>
<feature type="transmembrane region" description="Helical" evidence="11">
    <location>
        <begin position="170"/>
        <end position="187"/>
    </location>
</feature>
<evidence type="ECO:0000256" key="5">
    <source>
        <dbReference type="ARBA" id="ARBA00022824"/>
    </source>
</evidence>
<dbReference type="GO" id="GO:0046923">
    <property type="term" value="F:ER retention sequence binding"/>
    <property type="evidence" value="ECO:0007669"/>
    <property type="project" value="InterPro"/>
</dbReference>
<evidence type="ECO:0000256" key="11">
    <source>
        <dbReference type="SAM" id="Phobius"/>
    </source>
</evidence>
<feature type="transmembrane region" description="Helical" evidence="11">
    <location>
        <begin position="240"/>
        <end position="261"/>
    </location>
</feature>
<sequence>MTMGYDGGARKTHAQSIERLVRRASPKEIILASVAVVVMLLIAIKMLLTDHDVLFLAAEFVHFVGIGFLAYKMLVHKNCAGLSLKSQQLTAGFLGIRLYCSLVMEYDWHTILDALTLVATIWVVRMMQTTVRGTYNAGLDSTPLAYVLVPCVALAIVAHPTTKHWWINRVLWAACVFIEAISVLPQLQMMQKARVVERFTANYVFALGVARFLSCAHWILQVFDQKSYLQTALGRGIWPLMVIVSEMVQTGILADFCYYFVLSLSRGDFNVTLPV</sequence>
<keyword evidence="5" id="KW-0256">Endoplasmic reticulum</keyword>
<evidence type="ECO:0000256" key="9">
    <source>
        <dbReference type="ARBA" id="ARBA00023136"/>
    </source>
</evidence>
<feature type="transmembrane region" description="Helical" evidence="11">
    <location>
        <begin position="139"/>
        <end position="158"/>
    </location>
</feature>
<evidence type="ECO:0000313" key="12">
    <source>
        <dbReference type="EMBL" id="OUS48170.1"/>
    </source>
</evidence>
<dbReference type="OrthoDB" id="7694678at2759"/>
<evidence type="ECO:0000256" key="2">
    <source>
        <dbReference type="ARBA" id="ARBA00010120"/>
    </source>
</evidence>
<reference evidence="12" key="1">
    <citation type="submission" date="2017-04" db="EMBL/GenBank/DDBJ databases">
        <title>Population genomics of picophytoplankton unveils novel chromosome hypervariability.</title>
        <authorList>
            <consortium name="DOE Joint Genome Institute"/>
            <person name="Blanc-Mathieu R."/>
            <person name="Krasovec M."/>
            <person name="Hebrard M."/>
            <person name="Yau S."/>
            <person name="Desgranges E."/>
            <person name="Martin J."/>
            <person name="Schackwitz W."/>
            <person name="Kuo A."/>
            <person name="Salin G."/>
            <person name="Donnadieu C."/>
            <person name="Desdevises Y."/>
            <person name="Sanchez-Ferandin S."/>
            <person name="Moreau H."/>
            <person name="Rivals E."/>
            <person name="Grigoriev I.V."/>
            <person name="Grimsley N."/>
            <person name="Eyre-Walker A."/>
            <person name="Piganeau G."/>
        </authorList>
    </citation>
    <scope>NUCLEOTIDE SEQUENCE [LARGE SCALE GENOMIC DNA]</scope>
    <source>
        <strain evidence="12">RCC 1115</strain>
    </source>
</reference>
<comment type="similarity">
    <text evidence="2">Belongs to the ERD2 family.</text>
</comment>
<dbReference type="GO" id="GO:0016192">
    <property type="term" value="P:vesicle-mediated transport"/>
    <property type="evidence" value="ECO:0007669"/>
    <property type="project" value="UniProtKB-KW"/>
</dbReference>
<dbReference type="EMBL" id="KZ155776">
    <property type="protein sequence ID" value="OUS48170.1"/>
    <property type="molecule type" value="Genomic_DNA"/>
</dbReference>
<dbReference type="AlphaFoldDB" id="A0A1Y5IF28"/>
<dbReference type="RefSeq" id="XP_003079136.2">
    <property type="nucleotide sequence ID" value="XM_003079088.2"/>
</dbReference>
<keyword evidence="6" id="KW-0931">ER-Golgi transport</keyword>
<evidence type="ECO:0000256" key="8">
    <source>
        <dbReference type="ARBA" id="ARBA00022989"/>
    </source>
</evidence>
<evidence type="ECO:0000256" key="1">
    <source>
        <dbReference type="ARBA" id="ARBA00004477"/>
    </source>
</evidence>
<comment type="subcellular location">
    <subcellularLocation>
        <location evidence="1">Endoplasmic reticulum membrane</location>
        <topology evidence="1">Multi-pass membrane protein</topology>
    </subcellularLocation>
</comment>
<evidence type="ECO:0000256" key="6">
    <source>
        <dbReference type="ARBA" id="ARBA00022892"/>
    </source>
</evidence>
<evidence type="ECO:0000256" key="7">
    <source>
        <dbReference type="ARBA" id="ARBA00022927"/>
    </source>
</evidence>
<evidence type="ECO:0000256" key="10">
    <source>
        <dbReference type="ARBA" id="ARBA00023170"/>
    </source>
</evidence>
<dbReference type="GO" id="GO:0005789">
    <property type="term" value="C:endoplasmic reticulum membrane"/>
    <property type="evidence" value="ECO:0007669"/>
    <property type="project" value="UniProtKB-SubCell"/>
</dbReference>
<dbReference type="Pfam" id="PF00810">
    <property type="entry name" value="ER_lumen_recept"/>
    <property type="match status" value="1"/>
</dbReference>
<keyword evidence="4 11" id="KW-0812">Transmembrane</keyword>
<evidence type="ECO:0000256" key="3">
    <source>
        <dbReference type="ARBA" id="ARBA00022448"/>
    </source>
</evidence>
<protein>
    <submittedName>
        <fullName evidence="12">ER lumen protein retaining receptor family protein</fullName>
    </submittedName>
</protein>
<evidence type="ECO:0000256" key="4">
    <source>
        <dbReference type="ARBA" id="ARBA00022692"/>
    </source>
</evidence>
<dbReference type="KEGG" id="ota:OT_ostta05g00390"/>
<dbReference type="GO" id="GO:0006621">
    <property type="term" value="P:protein retention in ER lumen"/>
    <property type="evidence" value="ECO:0007669"/>
    <property type="project" value="InterPro"/>
</dbReference>
<dbReference type="PRINTS" id="PR00660">
    <property type="entry name" value="ERLUMENR"/>
</dbReference>
<keyword evidence="7" id="KW-0653">Protein transport</keyword>